<feature type="transmembrane region" description="Helical" evidence="1">
    <location>
        <begin position="263"/>
        <end position="280"/>
    </location>
</feature>
<dbReference type="Pfam" id="PF02517">
    <property type="entry name" value="Rce1-like"/>
    <property type="match status" value="1"/>
</dbReference>
<dbReference type="Proteomes" id="UP000232223">
    <property type="component" value="Chromosome"/>
</dbReference>
<protein>
    <submittedName>
        <fullName evidence="3">CAAX amino terminal membrane bound protease</fullName>
    </submittedName>
</protein>
<evidence type="ECO:0000313" key="4">
    <source>
        <dbReference type="Proteomes" id="UP000232223"/>
    </source>
</evidence>
<dbReference type="InterPro" id="IPR052710">
    <property type="entry name" value="CAAX_protease"/>
</dbReference>
<organism evidence="3 4">
    <name type="scientific">Mesoplasma tabanidae</name>
    <dbReference type="NCBI Taxonomy" id="219745"/>
    <lineage>
        <taxon>Bacteria</taxon>
        <taxon>Bacillati</taxon>
        <taxon>Mycoplasmatota</taxon>
        <taxon>Mollicutes</taxon>
        <taxon>Entomoplasmatales</taxon>
        <taxon>Entomoplasmataceae</taxon>
        <taxon>Mesoplasma</taxon>
    </lineage>
</organism>
<evidence type="ECO:0000313" key="3">
    <source>
        <dbReference type="EMBL" id="ATZ21808.1"/>
    </source>
</evidence>
<dbReference type="RefSeq" id="WP_100679730.1">
    <property type="nucleotide sequence ID" value="NZ_CP024969.1"/>
</dbReference>
<dbReference type="PANTHER" id="PTHR36435:SF1">
    <property type="entry name" value="CAAX AMINO TERMINAL PROTEASE FAMILY PROTEIN"/>
    <property type="match status" value="1"/>
</dbReference>
<keyword evidence="1" id="KW-1133">Transmembrane helix</keyword>
<feature type="transmembrane region" description="Helical" evidence="1">
    <location>
        <begin position="229"/>
        <end position="251"/>
    </location>
</feature>
<feature type="transmembrane region" description="Helical" evidence="1">
    <location>
        <begin position="142"/>
        <end position="165"/>
    </location>
</feature>
<feature type="transmembrane region" description="Helical" evidence="1">
    <location>
        <begin position="75"/>
        <end position="96"/>
    </location>
</feature>
<name>A0A2K8P5R9_9MOLU</name>
<reference evidence="3 4" key="1">
    <citation type="submission" date="2017-11" db="EMBL/GenBank/DDBJ databases">
        <title>Genome sequence of Mesoplasma tabanidae BARC 857 (ATCC 49584).</title>
        <authorList>
            <person name="Lo W.-S."/>
            <person name="Kuo C.-H."/>
        </authorList>
    </citation>
    <scope>NUCLEOTIDE SEQUENCE [LARGE SCALE GENOMIC DNA]</scope>
    <source>
        <strain evidence="3 4">BARC 857</strain>
    </source>
</reference>
<dbReference type="PANTHER" id="PTHR36435">
    <property type="entry name" value="SLR1288 PROTEIN"/>
    <property type="match status" value="1"/>
</dbReference>
<dbReference type="KEGG" id="mtab:MTABA_v1c06160"/>
<evidence type="ECO:0000256" key="1">
    <source>
        <dbReference type="SAM" id="Phobius"/>
    </source>
</evidence>
<feature type="transmembrane region" description="Helical" evidence="1">
    <location>
        <begin position="185"/>
        <end position="206"/>
    </location>
</feature>
<accession>A0A2K8P5R9</accession>
<feature type="domain" description="CAAX prenyl protease 2/Lysostaphin resistance protein A-like" evidence="2">
    <location>
        <begin position="232"/>
        <end position="320"/>
    </location>
</feature>
<evidence type="ECO:0000259" key="2">
    <source>
        <dbReference type="Pfam" id="PF02517"/>
    </source>
</evidence>
<keyword evidence="1" id="KW-0812">Transmembrane</keyword>
<dbReference type="OrthoDB" id="398378at2"/>
<feature type="transmembrane region" description="Helical" evidence="1">
    <location>
        <begin position="39"/>
        <end position="63"/>
    </location>
</feature>
<dbReference type="EMBL" id="CP024969">
    <property type="protein sequence ID" value="ATZ21808.1"/>
    <property type="molecule type" value="Genomic_DNA"/>
</dbReference>
<dbReference type="AlphaFoldDB" id="A0A2K8P5R9"/>
<feature type="transmembrane region" description="Helical" evidence="1">
    <location>
        <begin position="286"/>
        <end position="302"/>
    </location>
</feature>
<feature type="transmembrane region" description="Helical" evidence="1">
    <location>
        <begin position="108"/>
        <end position="130"/>
    </location>
</feature>
<keyword evidence="4" id="KW-1185">Reference proteome</keyword>
<sequence length="330" mass="37239">MKLSINKYKHLMKSSITKLKFQDDLPQEIKFKFNVFNPLIDGIIFATSVLFVPLIVLIILKFTVNTSSVEDTQSIINLVFVSVQIICSAIGCFVLYKRDNELFTRTNAFGIYAFIVLPFLFVIILGSLFLALSGWNSKSNLVATQFVLMSLQIIAEIVVGIILFIKVPFLKDRIFWTLKKEWKKVLVVVLFMTIILFGASFGLSFIEVETSNQSALEEIYKNSSITVKIFYSILLFIFSVIVAPIVEELAFRDSIFTGTGNKWFAMIVSSLAFAMVHVGMGDVQNIYIYLIPGIILSATFIYTEGNVTYSWLVHLGSNLITFILMIAGRN</sequence>
<dbReference type="GO" id="GO:0080120">
    <property type="term" value="P:CAAX-box protein maturation"/>
    <property type="evidence" value="ECO:0007669"/>
    <property type="project" value="UniProtKB-ARBA"/>
</dbReference>
<dbReference type="GO" id="GO:0006508">
    <property type="term" value="P:proteolysis"/>
    <property type="evidence" value="ECO:0007669"/>
    <property type="project" value="UniProtKB-KW"/>
</dbReference>
<keyword evidence="3" id="KW-0378">Hydrolase</keyword>
<keyword evidence="1" id="KW-0472">Membrane</keyword>
<dbReference type="GO" id="GO:0004175">
    <property type="term" value="F:endopeptidase activity"/>
    <property type="evidence" value="ECO:0007669"/>
    <property type="project" value="UniProtKB-ARBA"/>
</dbReference>
<keyword evidence="3" id="KW-0645">Protease</keyword>
<proteinExistence type="predicted"/>
<gene>
    <name evidence="3" type="ORF">MTABA_v1c06160</name>
</gene>
<feature type="transmembrane region" description="Helical" evidence="1">
    <location>
        <begin position="309"/>
        <end position="328"/>
    </location>
</feature>
<dbReference type="InterPro" id="IPR003675">
    <property type="entry name" value="Rce1/LyrA-like_dom"/>
</dbReference>